<name>A0ABU8RRL5_9SPHN</name>
<accession>A0ABU8RRL5</accession>
<evidence type="ECO:0000313" key="3">
    <source>
        <dbReference type="Proteomes" id="UP001361239"/>
    </source>
</evidence>
<reference evidence="2 3" key="1">
    <citation type="submission" date="2024-03" db="EMBL/GenBank/DDBJ databases">
        <authorList>
            <person name="Jo J.-H."/>
        </authorList>
    </citation>
    <scope>NUCLEOTIDE SEQUENCE [LARGE SCALE GENOMIC DNA]</scope>
    <source>
        <strain evidence="2 3">PS1R-30</strain>
    </source>
</reference>
<dbReference type="Proteomes" id="UP001361239">
    <property type="component" value="Unassembled WGS sequence"/>
</dbReference>
<evidence type="ECO:0000313" key="2">
    <source>
        <dbReference type="EMBL" id="MEJ5975381.1"/>
    </source>
</evidence>
<keyword evidence="1" id="KW-0732">Signal</keyword>
<organism evidence="2 3">
    <name type="scientific">Novosphingobium anseongense</name>
    <dbReference type="NCBI Taxonomy" id="3133436"/>
    <lineage>
        <taxon>Bacteria</taxon>
        <taxon>Pseudomonadati</taxon>
        <taxon>Pseudomonadota</taxon>
        <taxon>Alphaproteobacteria</taxon>
        <taxon>Sphingomonadales</taxon>
        <taxon>Sphingomonadaceae</taxon>
        <taxon>Novosphingobium</taxon>
    </lineage>
</organism>
<gene>
    <name evidence="2" type="ORF">WG901_01940</name>
</gene>
<proteinExistence type="predicted"/>
<feature type="chain" id="PRO_5045176931" evidence="1">
    <location>
        <begin position="25"/>
        <end position="486"/>
    </location>
</feature>
<keyword evidence="3" id="KW-1185">Reference proteome</keyword>
<evidence type="ECO:0000256" key="1">
    <source>
        <dbReference type="SAM" id="SignalP"/>
    </source>
</evidence>
<dbReference type="RefSeq" id="WP_339585336.1">
    <property type="nucleotide sequence ID" value="NZ_JBBHJZ010000001.1"/>
</dbReference>
<feature type="signal peptide" evidence="1">
    <location>
        <begin position="1"/>
        <end position="24"/>
    </location>
</feature>
<sequence>MPAVPRSILALSLAGLAGAGVAAAAASAARDEATPRIVAEPVATVEVSEPVRQVSSGPVPARDDIYPFYMPMNGLHRPAITLLVKCDASRAAGREVYQGRDGASLYGRAEGGYEFVYEALDGAGRPCVYPFSPWMPDIVGALQGTQYIMRSSIPGRQVTFRTDGEWAAINLRMFEVGTQRVHFEMRDIALDFPGAIQRMGALHLEVVDTARPGLFTAVLRRSKIFGGKNAIFVPGGETMLYVEDSEIAGNVGTNVDQEHSTYINGTLVSHFRHSTWRGQRAWKDQASGHQLKDKAYLRVYEDVTVENTPNGGPPSAMPLADISAFGFTWTNGLHLKRQAPAQEPREGLVDLRTEIVYGARDHYPWNLLVSPDWRMPAAPLTALDKVYLSVFFNTTVESFRPEPFVFALRSQGDALGGDNGDIVEGDDRTTRAQQRMVSLAFDTEGRMQRVYAPGGWTYVNPALPAGAEWVTDRDAFIRHALGLIGR</sequence>
<dbReference type="EMBL" id="JBBHJZ010000001">
    <property type="protein sequence ID" value="MEJ5975381.1"/>
    <property type="molecule type" value="Genomic_DNA"/>
</dbReference>
<protein>
    <submittedName>
        <fullName evidence="2">Uncharacterized protein</fullName>
    </submittedName>
</protein>
<comment type="caution">
    <text evidence="2">The sequence shown here is derived from an EMBL/GenBank/DDBJ whole genome shotgun (WGS) entry which is preliminary data.</text>
</comment>